<dbReference type="InterPro" id="IPR058205">
    <property type="entry name" value="D-LDH-like"/>
</dbReference>
<evidence type="ECO:0000256" key="3">
    <source>
        <dbReference type="ARBA" id="ARBA00023027"/>
    </source>
</evidence>
<evidence type="ECO:0000256" key="1">
    <source>
        <dbReference type="ARBA" id="ARBA00005854"/>
    </source>
</evidence>
<dbReference type="PROSITE" id="PS00670">
    <property type="entry name" value="D_2_HYDROXYACID_DH_2"/>
    <property type="match status" value="1"/>
</dbReference>
<dbReference type="PANTHER" id="PTHR43026">
    <property type="entry name" value="2-HYDROXYACID DEHYDROGENASE HOMOLOG 1-RELATED"/>
    <property type="match status" value="1"/>
</dbReference>
<dbReference type="PROSITE" id="PS00065">
    <property type="entry name" value="D_2_HYDROXYACID_DH_1"/>
    <property type="match status" value="1"/>
</dbReference>
<dbReference type="Pfam" id="PF02826">
    <property type="entry name" value="2-Hacid_dh_C"/>
    <property type="match status" value="1"/>
</dbReference>
<dbReference type="Gene3D" id="3.40.50.720">
    <property type="entry name" value="NAD(P)-binding Rossmann-like Domain"/>
    <property type="match status" value="2"/>
</dbReference>
<accession>A0A0R2BA76</accession>
<evidence type="ECO:0000259" key="6">
    <source>
        <dbReference type="Pfam" id="PF02826"/>
    </source>
</evidence>
<reference evidence="7 8" key="1">
    <citation type="journal article" date="2015" name="Genome Announc.">
        <title>Expanding the biotechnology potential of lactobacilli through comparative genomics of 213 strains and associated genera.</title>
        <authorList>
            <person name="Sun Z."/>
            <person name="Harris H.M."/>
            <person name="McCann A."/>
            <person name="Guo C."/>
            <person name="Argimon S."/>
            <person name="Zhang W."/>
            <person name="Yang X."/>
            <person name="Jeffery I.B."/>
            <person name="Cooney J.C."/>
            <person name="Kagawa T.F."/>
            <person name="Liu W."/>
            <person name="Song Y."/>
            <person name="Salvetti E."/>
            <person name="Wrobel A."/>
            <person name="Rasinkangas P."/>
            <person name="Parkhill J."/>
            <person name="Rea M.C."/>
            <person name="O'Sullivan O."/>
            <person name="Ritari J."/>
            <person name="Douillard F.P."/>
            <person name="Paul Ross R."/>
            <person name="Yang R."/>
            <person name="Briner A.E."/>
            <person name="Felis G.E."/>
            <person name="de Vos W.M."/>
            <person name="Barrangou R."/>
            <person name="Klaenhammer T.R."/>
            <person name="Caufield P.W."/>
            <person name="Cui Y."/>
            <person name="Zhang H."/>
            <person name="O'Toole P.W."/>
        </authorList>
    </citation>
    <scope>NUCLEOTIDE SEQUENCE [LARGE SCALE GENOMIC DNA]</scope>
    <source>
        <strain evidence="7 8">DSM 20515</strain>
    </source>
</reference>
<feature type="domain" description="D-isomer specific 2-hydroxyacid dehydrogenase NAD-binding" evidence="6">
    <location>
        <begin position="112"/>
        <end position="299"/>
    </location>
</feature>
<gene>
    <name evidence="7" type="ORF">FC82_GL002330</name>
</gene>
<keyword evidence="2 4" id="KW-0560">Oxidoreductase</keyword>
<dbReference type="PANTHER" id="PTHR43026:SF1">
    <property type="entry name" value="2-HYDROXYACID DEHYDROGENASE HOMOLOG 1-RELATED"/>
    <property type="match status" value="1"/>
</dbReference>
<dbReference type="EMBL" id="AYYR01000053">
    <property type="protein sequence ID" value="KRM75458.1"/>
    <property type="molecule type" value="Genomic_DNA"/>
</dbReference>
<dbReference type="InterPro" id="IPR036291">
    <property type="entry name" value="NAD(P)-bd_dom_sf"/>
</dbReference>
<dbReference type="PROSITE" id="PS00671">
    <property type="entry name" value="D_2_HYDROXYACID_DH_3"/>
    <property type="match status" value="1"/>
</dbReference>
<dbReference type="Proteomes" id="UP000051845">
    <property type="component" value="Unassembled WGS sequence"/>
</dbReference>
<dbReference type="RefSeq" id="WP_056996833.1">
    <property type="nucleotide sequence ID" value="NZ_AYYR01000053.1"/>
</dbReference>
<dbReference type="AlphaFoldDB" id="A0A0R2BA76"/>
<dbReference type="STRING" id="33960.TY91_06145"/>
<dbReference type="CDD" id="cd12186">
    <property type="entry name" value="LDH"/>
    <property type="match status" value="1"/>
</dbReference>
<dbReference type="Pfam" id="PF00389">
    <property type="entry name" value="2-Hacid_dh"/>
    <property type="match status" value="1"/>
</dbReference>
<dbReference type="SUPFAM" id="SSF51735">
    <property type="entry name" value="NAD(P)-binding Rossmann-fold domains"/>
    <property type="match status" value="1"/>
</dbReference>
<dbReference type="InterPro" id="IPR029752">
    <property type="entry name" value="D-isomer_DH_CS1"/>
</dbReference>
<comment type="similarity">
    <text evidence="1 4">Belongs to the D-isomer specific 2-hydroxyacid dehydrogenase family.</text>
</comment>
<name>A0A0R2BA76_SECCO</name>
<evidence type="ECO:0000313" key="7">
    <source>
        <dbReference type="EMBL" id="KRM75458.1"/>
    </source>
</evidence>
<keyword evidence="3" id="KW-0520">NAD</keyword>
<evidence type="ECO:0000259" key="5">
    <source>
        <dbReference type="Pfam" id="PF00389"/>
    </source>
</evidence>
<dbReference type="GO" id="GO:0008720">
    <property type="term" value="F:D-lactate dehydrogenase (NAD+) activity"/>
    <property type="evidence" value="ECO:0007669"/>
    <property type="project" value="TreeGrafter"/>
</dbReference>
<evidence type="ECO:0000313" key="8">
    <source>
        <dbReference type="Proteomes" id="UP000051845"/>
    </source>
</evidence>
<dbReference type="SUPFAM" id="SSF52283">
    <property type="entry name" value="Formate/glycerate dehydrogenase catalytic domain-like"/>
    <property type="match status" value="1"/>
</dbReference>
<dbReference type="InterPro" id="IPR029753">
    <property type="entry name" value="D-isomer_DH_CS"/>
</dbReference>
<protein>
    <submittedName>
        <fullName evidence="7">D-2-hydroxyisocaproate dehydrogenase</fullName>
    </submittedName>
</protein>
<feature type="domain" description="D-isomer specific 2-hydroxyacid dehydrogenase catalytic" evidence="5">
    <location>
        <begin position="4"/>
        <end position="327"/>
    </location>
</feature>
<sequence length="331" mass="36486">MKIFVYNVRPDEVSFIKEWQTNHPDVEVATTQDFFTVDTIDKAAGYTGISALQTIPYPRELFKKMAAMHITFLALRNVGVDNLDLQAASDYGIKISNVPAYSPYAIAEFSVTQVLNLLRRTKYIDRQQLAGDFHWSPDFMGHELRKQTVGVIGTGRIGRHAMAIYQAFGASLMAYDPTIEAGDHDGVTYVATPEEIFKVADVITLHAPAVKSNFHLINATTLKMMKPTAIIVNTARGALIDLDALQKALANHEIAGAALDAFENETAAMQQFDTTEKLTDPQLIALGKLPNVLLSPHMAFHTDVAVNNMVNGSLNSLLEFGRQNQSEFQVG</sequence>
<dbReference type="GO" id="GO:0051287">
    <property type="term" value="F:NAD binding"/>
    <property type="evidence" value="ECO:0007669"/>
    <property type="project" value="InterPro"/>
</dbReference>
<evidence type="ECO:0000256" key="4">
    <source>
        <dbReference type="RuleBase" id="RU003719"/>
    </source>
</evidence>
<proteinExistence type="inferred from homology"/>
<dbReference type="InterPro" id="IPR006140">
    <property type="entry name" value="D-isomer_DH_NAD-bd"/>
</dbReference>
<dbReference type="PATRIC" id="fig|1423733.4.peg.2445"/>
<comment type="caution">
    <text evidence="7">The sequence shown here is derived from an EMBL/GenBank/DDBJ whole genome shotgun (WGS) entry which is preliminary data.</text>
</comment>
<organism evidence="7 8">
    <name type="scientific">Secundilactobacillus collinoides DSM 20515 = JCM 1123</name>
    <dbReference type="NCBI Taxonomy" id="1423733"/>
    <lineage>
        <taxon>Bacteria</taxon>
        <taxon>Bacillati</taxon>
        <taxon>Bacillota</taxon>
        <taxon>Bacilli</taxon>
        <taxon>Lactobacillales</taxon>
        <taxon>Lactobacillaceae</taxon>
        <taxon>Secundilactobacillus</taxon>
    </lineage>
</organism>
<dbReference type="InterPro" id="IPR006139">
    <property type="entry name" value="D-isomer_2_OHA_DH_cat_dom"/>
</dbReference>
<evidence type="ECO:0000256" key="2">
    <source>
        <dbReference type="ARBA" id="ARBA00023002"/>
    </source>
</evidence>